<dbReference type="Proteomes" id="UP000315017">
    <property type="component" value="Chromosome"/>
</dbReference>
<evidence type="ECO:0000256" key="1">
    <source>
        <dbReference type="PROSITE-ProRule" id="PRU00339"/>
    </source>
</evidence>
<dbReference type="InterPro" id="IPR011990">
    <property type="entry name" value="TPR-like_helical_dom_sf"/>
</dbReference>
<keyword evidence="3" id="KW-1185">Reference proteome</keyword>
<dbReference type="SUPFAM" id="SSF48452">
    <property type="entry name" value="TPR-like"/>
    <property type="match status" value="2"/>
</dbReference>
<dbReference type="AlphaFoldDB" id="A0A517YKI0"/>
<name>A0A517YKI0_9BACT</name>
<sequence length="320" mass="35177">MPKSFPPCTTLRERAPHRCACGIVVSMLIAAGLVGCRSLPCKKESDETISLTRQLSLRGKDAQQKGRWDQAETYFAQAVQNSPKDERARCGYAESLWRRGAQDQAVSHMVEAVKLSGDDPERLVQLGQMYLEQNNLPAAGRQADKAIIANKHLPSAWALRGNVHRAAGQREEALAAYHRALSYHPHFPEVQVALAEIYSQSHRPQRALATLQSLSDQFPPGSVPADVLFRQGLVLRQLNRNHDAAECLAKAANQGQPSAELLYELAQTRMAIGDQTGAAIALNGALQIDPRHASSLQMQSELSLQQKRLTAALMPVNIER</sequence>
<feature type="repeat" description="TPR" evidence="1">
    <location>
        <begin position="154"/>
        <end position="187"/>
    </location>
</feature>
<dbReference type="Pfam" id="PF13432">
    <property type="entry name" value="TPR_16"/>
    <property type="match status" value="2"/>
</dbReference>
<dbReference type="InterPro" id="IPR019734">
    <property type="entry name" value="TPR_rpt"/>
</dbReference>
<gene>
    <name evidence="2" type="ORF">ETAA8_58660</name>
</gene>
<dbReference type="Pfam" id="PF14559">
    <property type="entry name" value="TPR_19"/>
    <property type="match status" value="1"/>
</dbReference>
<dbReference type="OrthoDB" id="9767410at2"/>
<protein>
    <submittedName>
        <fullName evidence="2">Tetratricopeptide repeat protein</fullName>
    </submittedName>
</protein>
<dbReference type="EMBL" id="CP036274">
    <property type="protein sequence ID" value="QDU30718.1"/>
    <property type="molecule type" value="Genomic_DNA"/>
</dbReference>
<dbReference type="PROSITE" id="PS50005">
    <property type="entry name" value="TPR"/>
    <property type="match status" value="1"/>
</dbReference>
<dbReference type="PANTHER" id="PTHR12558">
    <property type="entry name" value="CELL DIVISION CYCLE 16,23,27"/>
    <property type="match status" value="1"/>
</dbReference>
<dbReference type="PANTHER" id="PTHR12558:SF13">
    <property type="entry name" value="CELL DIVISION CYCLE PROTEIN 27 HOMOLOG"/>
    <property type="match status" value="1"/>
</dbReference>
<keyword evidence="1" id="KW-0802">TPR repeat</keyword>
<organism evidence="2 3">
    <name type="scientific">Anatilimnocola aggregata</name>
    <dbReference type="NCBI Taxonomy" id="2528021"/>
    <lineage>
        <taxon>Bacteria</taxon>
        <taxon>Pseudomonadati</taxon>
        <taxon>Planctomycetota</taxon>
        <taxon>Planctomycetia</taxon>
        <taxon>Pirellulales</taxon>
        <taxon>Pirellulaceae</taxon>
        <taxon>Anatilimnocola</taxon>
    </lineage>
</organism>
<dbReference type="Gene3D" id="1.25.40.10">
    <property type="entry name" value="Tetratricopeptide repeat domain"/>
    <property type="match status" value="1"/>
</dbReference>
<dbReference type="KEGG" id="aagg:ETAA8_58660"/>
<proteinExistence type="predicted"/>
<evidence type="ECO:0000313" key="2">
    <source>
        <dbReference type="EMBL" id="QDU30718.1"/>
    </source>
</evidence>
<dbReference type="SMART" id="SM00028">
    <property type="entry name" value="TPR"/>
    <property type="match status" value="5"/>
</dbReference>
<reference evidence="2 3" key="1">
    <citation type="submission" date="2019-02" db="EMBL/GenBank/DDBJ databases">
        <title>Deep-cultivation of Planctomycetes and their phenomic and genomic characterization uncovers novel biology.</title>
        <authorList>
            <person name="Wiegand S."/>
            <person name="Jogler M."/>
            <person name="Boedeker C."/>
            <person name="Pinto D."/>
            <person name="Vollmers J."/>
            <person name="Rivas-Marin E."/>
            <person name="Kohn T."/>
            <person name="Peeters S.H."/>
            <person name="Heuer A."/>
            <person name="Rast P."/>
            <person name="Oberbeckmann S."/>
            <person name="Bunk B."/>
            <person name="Jeske O."/>
            <person name="Meyerdierks A."/>
            <person name="Storesund J.E."/>
            <person name="Kallscheuer N."/>
            <person name="Luecker S."/>
            <person name="Lage O.M."/>
            <person name="Pohl T."/>
            <person name="Merkel B.J."/>
            <person name="Hornburger P."/>
            <person name="Mueller R.-W."/>
            <person name="Bruemmer F."/>
            <person name="Labrenz M."/>
            <person name="Spormann A.M."/>
            <person name="Op den Camp H."/>
            <person name="Overmann J."/>
            <person name="Amann R."/>
            <person name="Jetten M.S.M."/>
            <person name="Mascher T."/>
            <person name="Medema M.H."/>
            <person name="Devos D.P."/>
            <person name="Kaster A.-K."/>
            <person name="Ovreas L."/>
            <person name="Rohde M."/>
            <person name="Galperin M.Y."/>
            <person name="Jogler C."/>
        </authorList>
    </citation>
    <scope>NUCLEOTIDE SEQUENCE [LARGE SCALE GENOMIC DNA]</scope>
    <source>
        <strain evidence="2 3">ETA_A8</strain>
    </source>
</reference>
<accession>A0A517YKI0</accession>
<evidence type="ECO:0000313" key="3">
    <source>
        <dbReference type="Proteomes" id="UP000315017"/>
    </source>
</evidence>